<reference evidence="8 9" key="1">
    <citation type="journal article" date="2021" name="Nat. Plants">
        <title>The Taxus genome provides insights into paclitaxel biosynthesis.</title>
        <authorList>
            <person name="Xiong X."/>
            <person name="Gou J."/>
            <person name="Liao Q."/>
            <person name="Li Y."/>
            <person name="Zhou Q."/>
            <person name="Bi G."/>
            <person name="Li C."/>
            <person name="Du R."/>
            <person name="Wang X."/>
            <person name="Sun T."/>
            <person name="Guo L."/>
            <person name="Liang H."/>
            <person name="Lu P."/>
            <person name="Wu Y."/>
            <person name="Zhang Z."/>
            <person name="Ro D.K."/>
            <person name="Shang Y."/>
            <person name="Huang S."/>
            <person name="Yan J."/>
        </authorList>
    </citation>
    <scope>NUCLEOTIDE SEQUENCE [LARGE SCALE GENOMIC DNA]</scope>
    <source>
        <strain evidence="8">Ta-2019</strain>
    </source>
</reference>
<organism evidence="8 9">
    <name type="scientific">Taxus chinensis</name>
    <name type="common">Chinese yew</name>
    <name type="synonym">Taxus wallichiana var. chinensis</name>
    <dbReference type="NCBI Taxonomy" id="29808"/>
    <lineage>
        <taxon>Eukaryota</taxon>
        <taxon>Viridiplantae</taxon>
        <taxon>Streptophyta</taxon>
        <taxon>Embryophyta</taxon>
        <taxon>Tracheophyta</taxon>
        <taxon>Spermatophyta</taxon>
        <taxon>Pinopsida</taxon>
        <taxon>Pinidae</taxon>
        <taxon>Conifers II</taxon>
        <taxon>Cupressales</taxon>
        <taxon>Taxaceae</taxon>
        <taxon>Taxus</taxon>
    </lineage>
</organism>
<keyword evidence="4" id="KW-0539">Nucleus</keyword>
<evidence type="ECO:0000259" key="6">
    <source>
        <dbReference type="Pfam" id="PF24997"/>
    </source>
</evidence>
<feature type="non-terminal residue" evidence="8">
    <location>
        <position position="1"/>
    </location>
</feature>
<dbReference type="InterPro" id="IPR005339">
    <property type="entry name" value="GINS_Psf1"/>
</dbReference>
<protein>
    <recommendedName>
        <fullName evidence="10">GINS subunit domain-containing protein</fullName>
    </recommendedName>
</protein>
<dbReference type="AlphaFoldDB" id="A0AA38L131"/>
<comment type="similarity">
    <text evidence="2">Belongs to the GINS1/PSF1 family.</text>
</comment>
<evidence type="ECO:0000313" key="7">
    <source>
        <dbReference type="EMBL" id="KAH9307330.1"/>
    </source>
</evidence>
<dbReference type="Pfam" id="PF24997">
    <property type="entry name" value="PSF1_C"/>
    <property type="match status" value="1"/>
</dbReference>
<feature type="non-terminal residue" evidence="8">
    <location>
        <position position="164"/>
    </location>
</feature>
<sequence>NDLAEQVLEECSEHHSQLETRMGKIQEEGLDVETTRNEDHFGAVIHHLALIRNKRCLMSYMYNRAQIIQSLRWKLGAVLPQEIQEKLSYSEKEYFKNFSEILGSHMSDLDLDLTVDMIPPKDPYIRVRVVDDIGEVLLDDQSTSLLRNSVHLMKRTEAEAFVSQ</sequence>
<dbReference type="Proteomes" id="UP000824469">
    <property type="component" value="Unassembled WGS sequence"/>
</dbReference>
<gene>
    <name evidence="7" type="ORF">KI387_035241</name>
    <name evidence="8" type="ORF">KI387_035763</name>
</gene>
<evidence type="ECO:0000259" key="5">
    <source>
        <dbReference type="Pfam" id="PF05916"/>
    </source>
</evidence>
<dbReference type="GO" id="GO:0000811">
    <property type="term" value="C:GINS complex"/>
    <property type="evidence" value="ECO:0007669"/>
    <property type="project" value="InterPro"/>
</dbReference>
<dbReference type="SUPFAM" id="SSF158573">
    <property type="entry name" value="GINS helical bundle-like"/>
    <property type="match status" value="1"/>
</dbReference>
<dbReference type="OMA" id="AMCHIRR"/>
<evidence type="ECO:0008006" key="10">
    <source>
        <dbReference type="Google" id="ProtNLM"/>
    </source>
</evidence>
<name>A0AA38L131_TAXCH</name>
<dbReference type="InterPro" id="IPR021151">
    <property type="entry name" value="GINS_A"/>
</dbReference>
<evidence type="ECO:0000313" key="9">
    <source>
        <dbReference type="Proteomes" id="UP000824469"/>
    </source>
</evidence>
<evidence type="ECO:0000256" key="1">
    <source>
        <dbReference type="ARBA" id="ARBA00004123"/>
    </source>
</evidence>
<dbReference type="EMBL" id="JAHRHJ020000007">
    <property type="protein sequence ID" value="KAH9307330.1"/>
    <property type="molecule type" value="Genomic_DNA"/>
</dbReference>
<evidence type="ECO:0000313" key="8">
    <source>
        <dbReference type="EMBL" id="KAH9307852.1"/>
    </source>
</evidence>
<dbReference type="PANTHER" id="PTHR12914">
    <property type="entry name" value="PARTNER OF SLD5"/>
    <property type="match status" value="1"/>
</dbReference>
<keyword evidence="3" id="KW-0235">DNA replication</keyword>
<dbReference type="Gene3D" id="1.20.58.1030">
    <property type="match status" value="1"/>
</dbReference>
<dbReference type="InterPro" id="IPR056783">
    <property type="entry name" value="PSF1_C"/>
</dbReference>
<feature type="domain" description="DNA replication complex GINS protein PSF1 C-terminal" evidence="6">
    <location>
        <begin position="121"/>
        <end position="164"/>
    </location>
</feature>
<dbReference type="EMBL" id="JAHRHJ020000007">
    <property type="protein sequence ID" value="KAH9307852.1"/>
    <property type="molecule type" value="Genomic_DNA"/>
</dbReference>
<dbReference type="PANTHER" id="PTHR12914:SF2">
    <property type="entry name" value="DNA REPLICATION COMPLEX GINS PROTEIN PSF1"/>
    <property type="match status" value="1"/>
</dbReference>
<comment type="subcellular location">
    <subcellularLocation>
        <location evidence="1">Nucleus</location>
    </subcellularLocation>
</comment>
<dbReference type="GO" id="GO:1902983">
    <property type="term" value="P:DNA strand elongation involved in mitotic DNA replication"/>
    <property type="evidence" value="ECO:0007669"/>
    <property type="project" value="TreeGrafter"/>
</dbReference>
<proteinExistence type="inferred from homology"/>
<feature type="domain" description="GINS subunit" evidence="5">
    <location>
        <begin position="37"/>
        <end position="109"/>
    </location>
</feature>
<evidence type="ECO:0000256" key="3">
    <source>
        <dbReference type="ARBA" id="ARBA00022705"/>
    </source>
</evidence>
<dbReference type="CDD" id="cd11710">
    <property type="entry name" value="GINS_A_psf1"/>
    <property type="match status" value="1"/>
</dbReference>
<accession>A0AA38L131</accession>
<evidence type="ECO:0000256" key="2">
    <source>
        <dbReference type="ARBA" id="ARBA00006677"/>
    </source>
</evidence>
<dbReference type="InterPro" id="IPR036224">
    <property type="entry name" value="GINS_bundle-like_dom_sf"/>
</dbReference>
<comment type="caution">
    <text evidence="8">The sequence shown here is derived from an EMBL/GenBank/DDBJ whole genome shotgun (WGS) entry which is preliminary data.</text>
</comment>
<dbReference type="Pfam" id="PF05916">
    <property type="entry name" value="Sld5"/>
    <property type="match status" value="1"/>
</dbReference>
<evidence type="ECO:0000256" key="4">
    <source>
        <dbReference type="ARBA" id="ARBA00023242"/>
    </source>
</evidence>
<keyword evidence="9" id="KW-1185">Reference proteome</keyword>